<proteinExistence type="inferred from homology"/>
<keyword evidence="5" id="KW-0472">Membrane</keyword>
<evidence type="ECO:0000256" key="4">
    <source>
        <dbReference type="ARBA" id="ARBA00022692"/>
    </source>
</evidence>
<dbReference type="STRING" id="1537102.L1LCG4"/>
<keyword evidence="3" id="KW-1134">Transmembrane beta strand</keyword>
<comment type="subcellular location">
    <subcellularLocation>
        <location evidence="1">Mitochondrion outer membrane</location>
        <topology evidence="1">Multi-pass membrane protein</topology>
    </subcellularLocation>
</comment>
<dbReference type="EMBL" id="ACOU01000003">
    <property type="protein sequence ID" value="EKX73132.1"/>
    <property type="molecule type" value="Genomic_DNA"/>
</dbReference>
<evidence type="ECO:0000313" key="7">
    <source>
        <dbReference type="EMBL" id="EKX73132.1"/>
    </source>
</evidence>
<dbReference type="eggNOG" id="KOG2602">
    <property type="taxonomic scope" value="Eukaryota"/>
</dbReference>
<evidence type="ECO:0000256" key="1">
    <source>
        <dbReference type="ARBA" id="ARBA00004374"/>
    </source>
</evidence>
<evidence type="ECO:0000259" key="6">
    <source>
        <dbReference type="Pfam" id="PF01103"/>
    </source>
</evidence>
<dbReference type="GeneID" id="15803102"/>
<dbReference type="KEGG" id="beq:BEWA_051860"/>
<dbReference type="OrthoDB" id="1724197at2759"/>
<accession>L1LCG4</accession>
<gene>
    <name evidence="7" type="ORF">BEWA_051860</name>
</gene>
<dbReference type="InterPro" id="IPR039910">
    <property type="entry name" value="D15-like"/>
</dbReference>
<dbReference type="AlphaFoldDB" id="L1LCG4"/>
<protein>
    <recommendedName>
        <fullName evidence="6">Bacterial surface antigen (D15) domain-containing protein</fullName>
    </recommendedName>
</protein>
<evidence type="ECO:0000256" key="5">
    <source>
        <dbReference type="ARBA" id="ARBA00023136"/>
    </source>
</evidence>
<keyword evidence="8" id="KW-1185">Reference proteome</keyword>
<keyword evidence="4" id="KW-0812">Transmembrane</keyword>
<dbReference type="Pfam" id="PF01103">
    <property type="entry name" value="Omp85"/>
    <property type="match status" value="1"/>
</dbReference>
<dbReference type="VEuPathDB" id="PiroplasmaDB:BEWA_051860"/>
<comment type="similarity">
    <text evidence="2">Belongs to the SAM50/omp85 family.</text>
</comment>
<reference evidence="7 8" key="1">
    <citation type="journal article" date="2012" name="BMC Genomics">
        <title>Comparative genomic analysis and phylogenetic position of Theileria equi.</title>
        <authorList>
            <person name="Kappmeyer L.S."/>
            <person name="Thiagarajan M."/>
            <person name="Herndon D.R."/>
            <person name="Ramsay J.D."/>
            <person name="Caler E."/>
            <person name="Djikeng A."/>
            <person name="Gillespie J.J."/>
            <person name="Lau A.O."/>
            <person name="Roalson E.H."/>
            <person name="Silva J.C."/>
            <person name="Silva M.G."/>
            <person name="Suarez C.E."/>
            <person name="Ueti M.W."/>
            <person name="Nene V.M."/>
            <person name="Mealey R.H."/>
            <person name="Knowles D.P."/>
            <person name="Brayton K.A."/>
        </authorList>
    </citation>
    <scope>NUCLEOTIDE SEQUENCE [LARGE SCALE GENOMIC DNA]</scope>
    <source>
        <strain evidence="7 8">WA</strain>
    </source>
</reference>
<evidence type="ECO:0000313" key="8">
    <source>
        <dbReference type="Proteomes" id="UP000031512"/>
    </source>
</evidence>
<organism evidence="7 8">
    <name type="scientific">Theileria equi strain WA</name>
    <dbReference type="NCBI Taxonomy" id="1537102"/>
    <lineage>
        <taxon>Eukaryota</taxon>
        <taxon>Sar</taxon>
        <taxon>Alveolata</taxon>
        <taxon>Apicomplexa</taxon>
        <taxon>Aconoidasida</taxon>
        <taxon>Piroplasmida</taxon>
        <taxon>Theileriidae</taxon>
        <taxon>Theileria</taxon>
    </lineage>
</organism>
<dbReference type="InterPro" id="IPR000184">
    <property type="entry name" value="Bac_surfAg_D15"/>
</dbReference>
<comment type="caution">
    <text evidence="7">The sequence shown here is derived from an EMBL/GenBank/DDBJ whole genome shotgun (WGS) entry which is preliminary data.</text>
</comment>
<evidence type="ECO:0000256" key="2">
    <source>
        <dbReference type="ARBA" id="ARBA00010913"/>
    </source>
</evidence>
<dbReference type="RefSeq" id="XP_004832584.1">
    <property type="nucleotide sequence ID" value="XM_004832527.1"/>
</dbReference>
<dbReference type="PANTHER" id="PTHR12815:SF18">
    <property type="entry name" value="SORTING AND ASSEMBLY MACHINERY COMPONENT 50 HOMOLOG"/>
    <property type="match status" value="1"/>
</dbReference>
<name>L1LCG4_THEEQ</name>
<dbReference type="Proteomes" id="UP000031512">
    <property type="component" value="Unassembled WGS sequence"/>
</dbReference>
<sequence length="455" mass="50069">MSSDEPSSNDVYNIDISKGLGNVRVITKGLSRIKPSAISHEISRVKDAENVEELFLLLDDTHQRLEKLSLFKSTESFVTRGLNEGDVDVIFTFEEKSALFTVGANVNSKAEAGVEIKGELPGVLGSVNTLTVNANTTGGSNNEFSGSFYIPRISALPNFTGLFQLFTSHTDLNAYSSYSTRSKGLRFTLSNLNFRHRFIWEASVRDVYPTFNEQFKASEAILKNSGCSLKNSLSYTYSLDNLSGDAIPFDGELTKFRIESGIPGGDCQFLKFDYSMLLARFIKEKFIGHLSMSVGYLHPLGSYSPTSSILDRFHFTGASGTSSTFRGFRFHGVGPHDWGGLYNVEKGEWFKKADHLGGDYFGNIQMSLYYPFNLSNFQSPMAFGFCNIGTLSSLKPGIDLYAQALKDIRLSVGTGLSMNLSSGCWVEAFVSKALLYAPSDILSPFQVGLRFKSGG</sequence>
<dbReference type="PANTHER" id="PTHR12815">
    <property type="entry name" value="SORTING AND ASSEMBLY MACHINERY SAMM50 PROTEIN FAMILY MEMBER"/>
    <property type="match status" value="1"/>
</dbReference>
<feature type="domain" description="Bacterial surface antigen (D15)" evidence="6">
    <location>
        <begin position="124"/>
        <end position="421"/>
    </location>
</feature>
<dbReference type="GO" id="GO:0005741">
    <property type="term" value="C:mitochondrial outer membrane"/>
    <property type="evidence" value="ECO:0007669"/>
    <property type="project" value="UniProtKB-SubCell"/>
</dbReference>
<evidence type="ECO:0000256" key="3">
    <source>
        <dbReference type="ARBA" id="ARBA00022452"/>
    </source>
</evidence>
<dbReference type="Gene3D" id="2.40.160.50">
    <property type="entry name" value="membrane protein fhac: a member of the omp85/tpsb transporter family"/>
    <property type="match status" value="1"/>
</dbReference>